<evidence type="ECO:0000313" key="9">
    <source>
        <dbReference type="EMBL" id="MBK1699008.1"/>
    </source>
</evidence>
<keyword evidence="10" id="KW-1185">Reference proteome</keyword>
<evidence type="ECO:0000256" key="6">
    <source>
        <dbReference type="ARBA" id="ARBA00023136"/>
    </source>
</evidence>
<comment type="caution">
    <text evidence="9">The sequence shown here is derived from an EMBL/GenBank/DDBJ whole genome shotgun (WGS) entry which is preliminary data.</text>
</comment>
<dbReference type="PANTHER" id="PTHR43163:SF6">
    <property type="entry name" value="DIPEPTIDE TRANSPORT SYSTEM PERMEASE PROTEIN DPPB-RELATED"/>
    <property type="match status" value="1"/>
</dbReference>
<comment type="subcellular location">
    <subcellularLocation>
        <location evidence="1 7">Cell membrane</location>
        <topology evidence="1 7">Multi-pass membrane protein</topology>
    </subcellularLocation>
</comment>
<evidence type="ECO:0000256" key="4">
    <source>
        <dbReference type="ARBA" id="ARBA00022692"/>
    </source>
</evidence>
<evidence type="ECO:0000259" key="8">
    <source>
        <dbReference type="PROSITE" id="PS50928"/>
    </source>
</evidence>
<feature type="transmembrane region" description="Helical" evidence="7">
    <location>
        <begin position="140"/>
        <end position="162"/>
    </location>
</feature>
<reference evidence="9" key="2">
    <citation type="journal article" date="2020" name="Microorganisms">
        <title>Osmotic Adaptation and Compatible Solute Biosynthesis of Phototrophic Bacteria as Revealed from Genome Analyses.</title>
        <authorList>
            <person name="Imhoff J.F."/>
            <person name="Rahn T."/>
            <person name="Kunzel S."/>
            <person name="Keller A."/>
            <person name="Neulinger S.C."/>
        </authorList>
    </citation>
    <scope>NUCLEOTIDE SEQUENCE</scope>
    <source>
        <strain evidence="9">DSM 9154</strain>
    </source>
</reference>
<feature type="transmembrane region" description="Helical" evidence="7">
    <location>
        <begin position="264"/>
        <end position="285"/>
    </location>
</feature>
<dbReference type="GO" id="GO:0005886">
    <property type="term" value="C:plasma membrane"/>
    <property type="evidence" value="ECO:0007669"/>
    <property type="project" value="UniProtKB-SubCell"/>
</dbReference>
<dbReference type="PROSITE" id="PS50928">
    <property type="entry name" value="ABC_TM1"/>
    <property type="match status" value="1"/>
</dbReference>
<keyword evidence="2 7" id="KW-0813">Transport</keyword>
<feature type="transmembrane region" description="Helical" evidence="7">
    <location>
        <begin position="210"/>
        <end position="229"/>
    </location>
</feature>
<keyword evidence="4 7" id="KW-0812">Transmembrane</keyword>
<gene>
    <name evidence="9" type="ORF">CKO21_17330</name>
</gene>
<organism evidence="9 10">
    <name type="scientific">Rhodovibrio salinarum</name>
    <dbReference type="NCBI Taxonomy" id="1087"/>
    <lineage>
        <taxon>Bacteria</taxon>
        <taxon>Pseudomonadati</taxon>
        <taxon>Pseudomonadota</taxon>
        <taxon>Alphaproteobacteria</taxon>
        <taxon>Rhodospirillales</taxon>
        <taxon>Rhodovibrionaceae</taxon>
        <taxon>Rhodovibrio</taxon>
    </lineage>
</organism>
<evidence type="ECO:0000256" key="3">
    <source>
        <dbReference type="ARBA" id="ARBA00022475"/>
    </source>
</evidence>
<sequence>MASQTTSLRAYALTRLVLAVPMILVLLSFVFLLMRVAPGDPVAAALGGKVSDEVLQRKREAMGLDDPVYVQFADYIADVFSFDFGMTITDSRPVLEVILNNGAATLELVFFGMVIATTLGILLGLITGRLRDTPIDVTGRLFGIFIYATPVFFLGFLGQLIFGAELNWLPASGRASPIVQYTLERTTNLLVLDAIIAGNWSALWDVIRHLIMPAMTLGLLITGVLLRMVRVNLLQTLQGDYVEAARARGVREWRVVFRHAFRNALVPVVTMIGLQFALLMSGAILTETTFNWPGLGNQLVRYLNNRDYTGVQGIITFFALVVVLISVVIDFVNAWIDPRVRY</sequence>
<dbReference type="Proteomes" id="UP000778970">
    <property type="component" value="Unassembled WGS sequence"/>
</dbReference>
<proteinExistence type="inferred from homology"/>
<accession>A0A934QKT1</accession>
<feature type="domain" description="ABC transmembrane type-1" evidence="8">
    <location>
        <begin position="102"/>
        <end position="333"/>
    </location>
</feature>
<evidence type="ECO:0000313" key="10">
    <source>
        <dbReference type="Proteomes" id="UP000778970"/>
    </source>
</evidence>
<dbReference type="GO" id="GO:0055085">
    <property type="term" value="P:transmembrane transport"/>
    <property type="evidence" value="ECO:0007669"/>
    <property type="project" value="InterPro"/>
</dbReference>
<dbReference type="Pfam" id="PF19300">
    <property type="entry name" value="BPD_transp_1_N"/>
    <property type="match status" value="1"/>
</dbReference>
<keyword evidence="3" id="KW-1003">Cell membrane</keyword>
<dbReference type="AlphaFoldDB" id="A0A934QKT1"/>
<evidence type="ECO:0000256" key="2">
    <source>
        <dbReference type="ARBA" id="ARBA00022448"/>
    </source>
</evidence>
<reference evidence="9" key="1">
    <citation type="submission" date="2017-08" db="EMBL/GenBank/DDBJ databases">
        <authorList>
            <person name="Imhoff J.F."/>
            <person name="Rahn T."/>
            <person name="Kuenzel S."/>
            <person name="Neulinger S.C."/>
        </authorList>
    </citation>
    <scope>NUCLEOTIDE SEQUENCE</scope>
    <source>
        <strain evidence="9">DSM 9154</strain>
    </source>
</reference>
<dbReference type="InterPro" id="IPR045621">
    <property type="entry name" value="BPD_transp_1_N"/>
</dbReference>
<protein>
    <submittedName>
        <fullName evidence="9">ABC transporter permease</fullName>
    </submittedName>
</protein>
<dbReference type="SUPFAM" id="SSF161098">
    <property type="entry name" value="MetI-like"/>
    <property type="match status" value="1"/>
</dbReference>
<dbReference type="Pfam" id="PF00528">
    <property type="entry name" value="BPD_transp_1"/>
    <property type="match status" value="1"/>
</dbReference>
<evidence type="ECO:0000256" key="1">
    <source>
        <dbReference type="ARBA" id="ARBA00004651"/>
    </source>
</evidence>
<dbReference type="CDD" id="cd06261">
    <property type="entry name" value="TM_PBP2"/>
    <property type="match status" value="1"/>
</dbReference>
<name>A0A934QKT1_9PROT</name>
<keyword evidence="6 7" id="KW-0472">Membrane</keyword>
<feature type="transmembrane region" description="Helical" evidence="7">
    <location>
        <begin position="12"/>
        <end position="34"/>
    </location>
</feature>
<feature type="transmembrane region" description="Helical" evidence="7">
    <location>
        <begin position="314"/>
        <end position="336"/>
    </location>
</feature>
<comment type="similarity">
    <text evidence="7">Belongs to the binding-protein-dependent transport system permease family.</text>
</comment>
<dbReference type="PANTHER" id="PTHR43163">
    <property type="entry name" value="DIPEPTIDE TRANSPORT SYSTEM PERMEASE PROTEIN DPPB-RELATED"/>
    <property type="match status" value="1"/>
</dbReference>
<dbReference type="InterPro" id="IPR035906">
    <property type="entry name" value="MetI-like_sf"/>
</dbReference>
<dbReference type="EMBL" id="NRRE01000033">
    <property type="protein sequence ID" value="MBK1699008.1"/>
    <property type="molecule type" value="Genomic_DNA"/>
</dbReference>
<dbReference type="InterPro" id="IPR000515">
    <property type="entry name" value="MetI-like"/>
</dbReference>
<evidence type="ECO:0000256" key="5">
    <source>
        <dbReference type="ARBA" id="ARBA00022989"/>
    </source>
</evidence>
<evidence type="ECO:0000256" key="7">
    <source>
        <dbReference type="RuleBase" id="RU363032"/>
    </source>
</evidence>
<dbReference type="RefSeq" id="WP_027289765.1">
    <property type="nucleotide sequence ID" value="NZ_NRRE01000033.1"/>
</dbReference>
<keyword evidence="5 7" id="KW-1133">Transmembrane helix</keyword>
<dbReference type="Gene3D" id="1.10.3720.10">
    <property type="entry name" value="MetI-like"/>
    <property type="match status" value="1"/>
</dbReference>
<feature type="transmembrane region" description="Helical" evidence="7">
    <location>
        <begin position="108"/>
        <end position="128"/>
    </location>
</feature>